<evidence type="ECO:0000313" key="2">
    <source>
        <dbReference type="Proteomes" id="UP001195914"/>
    </source>
</evidence>
<accession>A0AAD9LIY3</accession>
<dbReference type="AlphaFoldDB" id="A0AAD9LIY3"/>
<proteinExistence type="predicted"/>
<comment type="caution">
    <text evidence="1">The sequence shown here is derived from an EMBL/GenBank/DDBJ whole genome shotgun (WGS) entry which is preliminary data.</text>
</comment>
<organism evidence="1 2">
    <name type="scientific">Babesia divergens</name>
    <dbReference type="NCBI Taxonomy" id="32595"/>
    <lineage>
        <taxon>Eukaryota</taxon>
        <taxon>Sar</taxon>
        <taxon>Alveolata</taxon>
        <taxon>Apicomplexa</taxon>
        <taxon>Aconoidasida</taxon>
        <taxon>Piroplasmida</taxon>
        <taxon>Babesiidae</taxon>
        <taxon>Babesia</taxon>
    </lineage>
</organism>
<protein>
    <submittedName>
        <fullName evidence="1">Uncharacterized protein</fullName>
    </submittedName>
</protein>
<evidence type="ECO:0000313" key="1">
    <source>
        <dbReference type="EMBL" id="KAK1938408.1"/>
    </source>
</evidence>
<dbReference type="EMBL" id="JAHBMH010000024">
    <property type="protein sequence ID" value="KAK1938408.1"/>
    <property type="molecule type" value="Genomic_DNA"/>
</dbReference>
<name>A0AAD9LIY3_BABDI</name>
<dbReference type="Proteomes" id="UP001195914">
    <property type="component" value="Unassembled WGS sequence"/>
</dbReference>
<sequence>MALLSTDSARCSELSWNDVDSSGSQVLSLCDVDLLGLMNDEESTCSPFSDNFDLKAGGSILSDDPNYLWYVKQQAEMLRGPSVAARGNRRHDGSDVDSDVSSTCVMVNIKHDTCVNLCDNPSDMWHGLKMSDGMPVVIRSNRNRPKPFNVKKGRRSIAKYTGSEGTSGTTSAPISCQKTVSRESGHPASTGPINYCGGFLSLHNYVGRGNGAGLIYRLHRVDPKSAHRSHRKEIKGRQRLQQVQRHLARARGIVF</sequence>
<gene>
    <name evidence="1" type="ORF">X943_001036</name>
</gene>
<reference evidence="1" key="2">
    <citation type="submission" date="2021-05" db="EMBL/GenBank/DDBJ databases">
        <authorList>
            <person name="Pain A."/>
        </authorList>
    </citation>
    <scope>NUCLEOTIDE SEQUENCE</scope>
    <source>
        <strain evidence="1">1802A</strain>
    </source>
</reference>
<reference evidence="1" key="1">
    <citation type="journal article" date="2014" name="Nucleic Acids Res.">
        <title>The evolutionary dynamics of variant antigen genes in Babesia reveal a history of genomic innovation underlying host-parasite interaction.</title>
        <authorList>
            <person name="Jackson A.P."/>
            <person name="Otto T.D."/>
            <person name="Darby A."/>
            <person name="Ramaprasad A."/>
            <person name="Xia D."/>
            <person name="Echaide I.E."/>
            <person name="Farber M."/>
            <person name="Gahlot S."/>
            <person name="Gamble J."/>
            <person name="Gupta D."/>
            <person name="Gupta Y."/>
            <person name="Jackson L."/>
            <person name="Malandrin L."/>
            <person name="Malas T.B."/>
            <person name="Moussa E."/>
            <person name="Nair M."/>
            <person name="Reid A.J."/>
            <person name="Sanders M."/>
            <person name="Sharma J."/>
            <person name="Tracey A."/>
            <person name="Quail M.A."/>
            <person name="Weir W."/>
            <person name="Wastling J.M."/>
            <person name="Hall N."/>
            <person name="Willadsen P."/>
            <person name="Lingelbach K."/>
            <person name="Shiels B."/>
            <person name="Tait A."/>
            <person name="Berriman M."/>
            <person name="Allred D.R."/>
            <person name="Pain A."/>
        </authorList>
    </citation>
    <scope>NUCLEOTIDE SEQUENCE</scope>
    <source>
        <strain evidence="1">1802A</strain>
    </source>
</reference>
<keyword evidence="2" id="KW-1185">Reference proteome</keyword>